<dbReference type="UniPathway" id="UPA00143"/>
<dbReference type="Gene3D" id="3.30.40.10">
    <property type="entry name" value="Zinc/RING finger domain, C3HC4 (zinc finger)"/>
    <property type="match status" value="1"/>
</dbReference>
<dbReference type="AlphaFoldDB" id="A0A0P1KM77"/>
<dbReference type="SMART" id="SM00184">
    <property type="entry name" value="RING"/>
    <property type="match status" value="1"/>
</dbReference>
<dbReference type="Pfam" id="PF12678">
    <property type="entry name" value="zf-rbx1"/>
    <property type="match status" value="1"/>
</dbReference>
<evidence type="ECO:0000256" key="8">
    <source>
        <dbReference type="ARBA" id="ARBA00022729"/>
    </source>
</evidence>
<feature type="signal peptide" evidence="16">
    <location>
        <begin position="1"/>
        <end position="26"/>
    </location>
</feature>
<evidence type="ECO:0000256" key="4">
    <source>
        <dbReference type="ARBA" id="ARBA00012483"/>
    </source>
</evidence>
<evidence type="ECO:0000256" key="5">
    <source>
        <dbReference type="ARBA" id="ARBA00022679"/>
    </source>
</evidence>
<dbReference type="PANTHER" id="PTHR22763:SF162">
    <property type="entry name" value="TRANSMEMBRANE E3 UBIQUITIN-PROTEIN LIGASE 1"/>
    <property type="match status" value="1"/>
</dbReference>
<evidence type="ECO:0000256" key="15">
    <source>
        <dbReference type="SAM" id="Phobius"/>
    </source>
</evidence>
<dbReference type="GO" id="GO:0008270">
    <property type="term" value="F:zinc ion binding"/>
    <property type="evidence" value="ECO:0007669"/>
    <property type="project" value="UniProtKB-KW"/>
</dbReference>
<sequence length="747" mass="86123">MEIDGNTILFIFVILYFLYSSPSGDGVTSQYEYNQLQTLRAQYKDEHSQFANMTHNENFRNITGFKLSYEDVLKLPGINATYPIPGKDYNHWSSDQRYMILPESVITEVRNDVWSGNENVFPPNITSTLHGSIKLESNKDYQKVSMPVPEYYEPPHDFSQNFNDPYVDDGTFSNGLHNVTFSEGQVVIEIKAADTALAYSDVRRPSFFNSQSDRWRMLHVNMHFSDFHDEEKHSINSRAVYDIKTGRILAMSESAKFHSLFAFPHYMGLQEDDKLVFDEVKLLVQEYWNASDFVDTRTMNFLQESYAVANYKCEYLAYFQLSPWSSYSPEQLKVIDDELTWPLGRRANLSSLPAINISSGIVYSPDCGINLRVSGVSGPRYELHVKKMRDTLLFGIILLASQIYLLLIQMQHTNTPSMVNKISYWCFSLMNTVDGSLAIIFFFMTSAIPELYLPLVICSFACLILASVFEMRYLISIYASQANEQNVSFMTLLRRNTGSEERNTPTVIPDEATISSHMYRRYILMMFLSMVLILSVATWSRRIRTPFECIAFFVLNSYWVPQIARNAVKGNEPRRRRPSPSDSQAPRQNKMPLLWSFVIGTSIIRFLPVAYVFTVPSNIFYHHRDTRYVVIVALWILFQIVMLYSQDILGARWFLPKYTIPEGYSYHKGMSSADLLEHGSSPNYSIDCAICMNDVPVYVDDISKTHKVDKESYMITPCSHIFHTQCLESWMSYKLQCPVCRAPLPPL</sequence>
<proteinExistence type="predicted"/>
<evidence type="ECO:0000256" key="2">
    <source>
        <dbReference type="ARBA" id="ARBA00004127"/>
    </source>
</evidence>
<comment type="catalytic activity">
    <reaction evidence="1">
        <text>S-ubiquitinyl-[E2 ubiquitin-conjugating enzyme]-L-cysteine + [acceptor protein]-L-lysine = [E2 ubiquitin-conjugating enzyme]-L-cysteine + N(6)-ubiquitinyl-[acceptor protein]-L-lysine.</text>
        <dbReference type="EC" id="2.3.2.27"/>
    </reaction>
</comment>
<dbReference type="OrthoDB" id="9984778at2759"/>
<name>A0A0P1KM77_9SACH</name>
<feature type="transmembrane region" description="Helical" evidence="15">
    <location>
        <begin position="593"/>
        <end position="614"/>
    </location>
</feature>
<dbReference type="GO" id="GO:0044695">
    <property type="term" value="C:Dsc E3 ubiquitin ligase complex"/>
    <property type="evidence" value="ECO:0007669"/>
    <property type="project" value="TreeGrafter"/>
</dbReference>
<dbReference type="SUPFAM" id="SSF57850">
    <property type="entry name" value="RING/U-box"/>
    <property type="match status" value="1"/>
</dbReference>
<feature type="transmembrane region" description="Helical" evidence="15">
    <location>
        <begin position="626"/>
        <end position="644"/>
    </location>
</feature>
<dbReference type="InterPro" id="IPR024766">
    <property type="entry name" value="Znf_RING_H2"/>
</dbReference>
<organism evidence="18 19">
    <name type="scientific">Lachancea quebecensis</name>
    <dbReference type="NCBI Taxonomy" id="1654605"/>
    <lineage>
        <taxon>Eukaryota</taxon>
        <taxon>Fungi</taxon>
        <taxon>Dikarya</taxon>
        <taxon>Ascomycota</taxon>
        <taxon>Saccharomycotina</taxon>
        <taxon>Saccharomycetes</taxon>
        <taxon>Saccharomycetales</taxon>
        <taxon>Saccharomycetaceae</taxon>
        <taxon>Lachancea</taxon>
    </lineage>
</organism>
<keyword evidence="19" id="KW-1185">Reference proteome</keyword>
<evidence type="ECO:0000259" key="17">
    <source>
        <dbReference type="PROSITE" id="PS50089"/>
    </source>
</evidence>
<evidence type="ECO:0000256" key="9">
    <source>
        <dbReference type="ARBA" id="ARBA00022771"/>
    </source>
</evidence>
<evidence type="ECO:0000256" key="11">
    <source>
        <dbReference type="ARBA" id="ARBA00022833"/>
    </source>
</evidence>
<feature type="transmembrane region" description="Helical" evidence="15">
    <location>
        <begin position="392"/>
        <end position="410"/>
    </location>
</feature>
<keyword evidence="7" id="KW-0479">Metal-binding</keyword>
<keyword evidence="5" id="KW-0808">Transferase</keyword>
<keyword evidence="11" id="KW-0862">Zinc</keyword>
<evidence type="ECO:0000256" key="14">
    <source>
        <dbReference type="PROSITE-ProRule" id="PRU00175"/>
    </source>
</evidence>
<keyword evidence="6 15" id="KW-0812">Transmembrane</keyword>
<evidence type="ECO:0000256" key="1">
    <source>
        <dbReference type="ARBA" id="ARBA00000900"/>
    </source>
</evidence>
<dbReference type="EMBL" id="LN890560">
    <property type="protein sequence ID" value="CUS20565.1"/>
    <property type="molecule type" value="Genomic_DNA"/>
</dbReference>
<feature type="transmembrane region" description="Helical" evidence="15">
    <location>
        <begin position="522"/>
        <end position="539"/>
    </location>
</feature>
<accession>A0A0P1KM77</accession>
<dbReference type="GO" id="GO:0012505">
    <property type="term" value="C:endomembrane system"/>
    <property type="evidence" value="ECO:0007669"/>
    <property type="project" value="UniProtKB-SubCell"/>
</dbReference>
<dbReference type="InterPro" id="IPR050731">
    <property type="entry name" value="HRD1_E3_ubiq-ligases"/>
</dbReference>
<keyword evidence="10" id="KW-0833">Ubl conjugation pathway</keyword>
<keyword evidence="13 15" id="KW-0472">Membrane</keyword>
<feature type="chain" id="PRO_5006066423" description="RING-type E3 ubiquitin transferase" evidence="16">
    <location>
        <begin position="27"/>
        <end position="747"/>
    </location>
</feature>
<dbReference type="EC" id="2.3.2.27" evidence="4"/>
<evidence type="ECO:0000313" key="18">
    <source>
        <dbReference type="EMBL" id="CUS20565.1"/>
    </source>
</evidence>
<dbReference type="PROSITE" id="PS50089">
    <property type="entry name" value="ZF_RING_2"/>
    <property type="match status" value="1"/>
</dbReference>
<feature type="domain" description="RING-type" evidence="17">
    <location>
        <begin position="688"/>
        <end position="741"/>
    </location>
</feature>
<dbReference type="GO" id="GO:0043161">
    <property type="term" value="P:proteasome-mediated ubiquitin-dependent protein catabolic process"/>
    <property type="evidence" value="ECO:0007669"/>
    <property type="project" value="TreeGrafter"/>
</dbReference>
<comment type="subcellular location">
    <subcellularLocation>
        <location evidence="2">Endomembrane system</location>
        <topology evidence="2">Multi-pass membrane protein</topology>
    </subcellularLocation>
</comment>
<protein>
    <recommendedName>
        <fullName evidence="4">RING-type E3 ubiquitin transferase</fullName>
        <ecNumber evidence="4">2.3.2.27</ecNumber>
    </recommendedName>
</protein>
<dbReference type="Proteomes" id="UP000236544">
    <property type="component" value="Unassembled WGS sequence"/>
</dbReference>
<dbReference type="GO" id="GO:0016567">
    <property type="term" value="P:protein ubiquitination"/>
    <property type="evidence" value="ECO:0007669"/>
    <property type="project" value="UniProtKB-UniPathway"/>
</dbReference>
<evidence type="ECO:0000256" key="7">
    <source>
        <dbReference type="ARBA" id="ARBA00022723"/>
    </source>
</evidence>
<keyword evidence="12 15" id="KW-1133">Transmembrane helix</keyword>
<feature type="transmembrane region" description="Helical" evidence="15">
    <location>
        <begin position="451"/>
        <end position="469"/>
    </location>
</feature>
<comment type="pathway">
    <text evidence="3">Protein modification; protein ubiquitination.</text>
</comment>
<evidence type="ECO:0000313" key="19">
    <source>
        <dbReference type="Proteomes" id="UP000236544"/>
    </source>
</evidence>
<dbReference type="InterPro" id="IPR011016">
    <property type="entry name" value="Znf_RING-CH"/>
</dbReference>
<evidence type="ECO:0000256" key="6">
    <source>
        <dbReference type="ARBA" id="ARBA00022692"/>
    </source>
</evidence>
<gene>
    <name evidence="18" type="ORF">LAQU0_S01e09538g</name>
</gene>
<evidence type="ECO:0000256" key="3">
    <source>
        <dbReference type="ARBA" id="ARBA00004906"/>
    </source>
</evidence>
<feature type="transmembrane region" description="Helical" evidence="15">
    <location>
        <begin position="422"/>
        <end position="445"/>
    </location>
</feature>
<dbReference type="InterPro" id="IPR021319">
    <property type="entry name" value="DUF2921"/>
</dbReference>
<dbReference type="FunFam" id="3.30.40.10:FF:000626">
    <property type="entry name" value="Transmembrane ubiquitin ligase 1"/>
    <property type="match status" value="1"/>
</dbReference>
<dbReference type="InterPro" id="IPR013083">
    <property type="entry name" value="Znf_RING/FYVE/PHD"/>
</dbReference>
<evidence type="ECO:0000256" key="12">
    <source>
        <dbReference type="ARBA" id="ARBA00022989"/>
    </source>
</evidence>
<reference evidence="19" key="1">
    <citation type="submission" date="2015-10" db="EMBL/GenBank/DDBJ databases">
        <authorList>
            <person name="Devillers H."/>
        </authorList>
    </citation>
    <scope>NUCLEOTIDE SEQUENCE [LARGE SCALE GENOMIC DNA]</scope>
</reference>
<dbReference type="PANTHER" id="PTHR22763">
    <property type="entry name" value="RING ZINC FINGER PROTEIN"/>
    <property type="match status" value="1"/>
</dbReference>
<keyword evidence="8 16" id="KW-0732">Signal</keyword>
<dbReference type="InterPro" id="IPR001841">
    <property type="entry name" value="Znf_RING"/>
</dbReference>
<dbReference type="GO" id="GO:0061630">
    <property type="term" value="F:ubiquitin protein ligase activity"/>
    <property type="evidence" value="ECO:0007669"/>
    <property type="project" value="UniProtKB-EC"/>
</dbReference>
<evidence type="ECO:0000256" key="13">
    <source>
        <dbReference type="ARBA" id="ARBA00023136"/>
    </source>
</evidence>
<evidence type="ECO:0000256" key="16">
    <source>
        <dbReference type="SAM" id="SignalP"/>
    </source>
</evidence>
<keyword evidence="9 14" id="KW-0863">Zinc-finger</keyword>
<dbReference type="SMART" id="SM00744">
    <property type="entry name" value="RINGv"/>
    <property type="match status" value="1"/>
</dbReference>
<evidence type="ECO:0000256" key="10">
    <source>
        <dbReference type="ARBA" id="ARBA00022786"/>
    </source>
</evidence>
<dbReference type="Pfam" id="PF11145">
    <property type="entry name" value="DUF2921"/>
    <property type="match status" value="1"/>
</dbReference>